<name>A0ABR9N2S7_9MICO</name>
<protein>
    <submittedName>
        <fullName evidence="2">Uncharacterized protein</fullName>
    </submittedName>
</protein>
<dbReference type="EMBL" id="JADAQT010000106">
    <property type="protein sequence ID" value="MBE1877952.1"/>
    <property type="molecule type" value="Genomic_DNA"/>
</dbReference>
<evidence type="ECO:0000256" key="1">
    <source>
        <dbReference type="SAM" id="Phobius"/>
    </source>
</evidence>
<sequence length="436" mass="46070">MSHQSDRTPDHGWIDPDGSRVLAETLTAMAAGVDPYSPTGPAATLGHMAGRVRRRRTAKLGAAGGSALAVAGVLAFGATQFTPPHDASPVLPGDPSVSVSVSAEPTTEPSVPRDEWRIVDGYQPELLEGTDLACGVPWSEVVVADDERLAYGDDIRTSAALDENGEWRHTQSVPVAVYDPEGNEVPADDLNWPTLVWTDAEGRVVDVGGWDLFPFTNTENASGITEAGYVGANQCAPEGASRGLPDGEYEVRAATIRYSDDELLVGPAEEVVVLDGVPMLAGRAGGAEVAEPIVLPEGPDEEIVEQRGVNSVVLDRTGERERWVSYTGDLAAAERLALDGTPFEVRSRCTTTGTEEGGSFQSGNYLALATLRGTWAAPPDTESVALTCDGEEHVLLSSLEYTGDGFSVDGEVGVVLEAVDAEVAQVELRMVPMTER</sequence>
<evidence type="ECO:0000313" key="2">
    <source>
        <dbReference type="EMBL" id="MBE1877952.1"/>
    </source>
</evidence>
<dbReference type="Proteomes" id="UP000625527">
    <property type="component" value="Unassembled WGS sequence"/>
</dbReference>
<dbReference type="RefSeq" id="WP_192864498.1">
    <property type="nucleotide sequence ID" value="NZ_JADAQT010000106.1"/>
</dbReference>
<organism evidence="2 3">
    <name type="scientific">Myceligenerans pegani</name>
    <dbReference type="NCBI Taxonomy" id="2776917"/>
    <lineage>
        <taxon>Bacteria</taxon>
        <taxon>Bacillati</taxon>
        <taxon>Actinomycetota</taxon>
        <taxon>Actinomycetes</taxon>
        <taxon>Micrococcales</taxon>
        <taxon>Promicromonosporaceae</taxon>
        <taxon>Myceligenerans</taxon>
    </lineage>
</organism>
<proteinExistence type="predicted"/>
<keyword evidence="1" id="KW-0812">Transmembrane</keyword>
<comment type="caution">
    <text evidence="2">The sequence shown here is derived from an EMBL/GenBank/DDBJ whole genome shotgun (WGS) entry which is preliminary data.</text>
</comment>
<gene>
    <name evidence="2" type="ORF">IHE71_19870</name>
</gene>
<reference evidence="2 3" key="1">
    <citation type="submission" date="2020-10" db="EMBL/GenBank/DDBJ databases">
        <title>Myceligenerans pegani sp. nov., an endophytic actinomycete isolated from Peganum harmala L. in Xinjiang, China.</title>
        <authorList>
            <person name="Xin L."/>
        </authorList>
    </citation>
    <scope>NUCLEOTIDE SEQUENCE [LARGE SCALE GENOMIC DNA]</scope>
    <source>
        <strain evidence="2 3">TRM65318</strain>
    </source>
</reference>
<keyword evidence="1" id="KW-1133">Transmembrane helix</keyword>
<keyword evidence="1" id="KW-0472">Membrane</keyword>
<feature type="transmembrane region" description="Helical" evidence="1">
    <location>
        <begin position="60"/>
        <end position="78"/>
    </location>
</feature>
<accession>A0ABR9N2S7</accession>
<evidence type="ECO:0000313" key="3">
    <source>
        <dbReference type="Proteomes" id="UP000625527"/>
    </source>
</evidence>
<keyword evidence="3" id="KW-1185">Reference proteome</keyword>